<dbReference type="Gene3D" id="3.50.50.60">
    <property type="entry name" value="FAD/NAD(P)-binding domain"/>
    <property type="match status" value="1"/>
</dbReference>
<dbReference type="Gene3D" id="3.90.660.10">
    <property type="match status" value="1"/>
</dbReference>
<dbReference type="PRINTS" id="PR00419">
    <property type="entry name" value="ADXRDTASE"/>
</dbReference>
<comment type="caution">
    <text evidence="2">The sequence shown here is derived from an EMBL/GenBank/DDBJ whole genome shotgun (WGS) entry which is preliminary data.</text>
</comment>
<protein>
    <recommendedName>
        <fullName evidence="1">Amine oxidase domain-containing protein</fullName>
    </recommendedName>
</protein>
<dbReference type="EMBL" id="SJST01000009">
    <property type="protein sequence ID" value="TCD11356.1"/>
    <property type="molecule type" value="Genomic_DNA"/>
</dbReference>
<reference evidence="2 3" key="1">
    <citation type="journal article" date="2015" name="Antonie Van Leeuwenhoek">
        <title>Oricola cellulosilytica gen. nov., sp. nov., a cellulose-degrading bacterium of the family Phyllobacteriaceae isolated from surface seashore water, and emended descriptions of Mesorhizobium loti and Phyllobacterium myrsinacearum.</title>
        <authorList>
            <person name="Hameed A."/>
            <person name="Shahina M."/>
            <person name="Lai W.A."/>
            <person name="Lin S.Y."/>
            <person name="Young L.S."/>
            <person name="Liu Y.C."/>
            <person name="Hsu Y.H."/>
            <person name="Young C.C."/>
        </authorList>
    </citation>
    <scope>NUCLEOTIDE SEQUENCE [LARGE SCALE GENOMIC DNA]</scope>
    <source>
        <strain evidence="2 3">KCTC 52183</strain>
    </source>
</reference>
<feature type="domain" description="Amine oxidase" evidence="1">
    <location>
        <begin position="107"/>
        <end position="319"/>
    </location>
</feature>
<dbReference type="Pfam" id="PF01593">
    <property type="entry name" value="Amino_oxidase"/>
    <property type="match status" value="1"/>
</dbReference>
<proteinExistence type="predicted"/>
<evidence type="ECO:0000259" key="1">
    <source>
        <dbReference type="Pfam" id="PF01593"/>
    </source>
</evidence>
<dbReference type="GO" id="GO:0016491">
    <property type="term" value="F:oxidoreductase activity"/>
    <property type="evidence" value="ECO:0007669"/>
    <property type="project" value="InterPro"/>
</dbReference>
<dbReference type="PANTHER" id="PTHR16128:SF5">
    <property type="entry name" value="FAD_NAD(P)-BINDING OXIDOREDUCTASE FAMILY PROTEIN"/>
    <property type="match status" value="1"/>
</dbReference>
<dbReference type="InterPro" id="IPR002937">
    <property type="entry name" value="Amino_oxidase"/>
</dbReference>
<keyword evidence="3" id="KW-1185">Reference proteome</keyword>
<dbReference type="AlphaFoldDB" id="A0A4R0P401"/>
<sequence>MTDQRRRRSMTARIAIVGAGLAGATAARLLTRAGAKVTVFEKSGGTGGRLSTRRTDYGSFDHGAQYVSARGDAFLDTVYRLVAEGGAMNWSPAGKDREDEWHVGHPGMSGFVKPLLGGIDVRTNSRVSAIQAGDDAIRVQLEDGREQDFEVALVTAPAPQSLALLKDIDGAFAKIAKAQMAPCWSVMLAFGKRIDRLPDIRRGNDGDVLGWIARDSSKPGREGLENIVVHAGTDWSRDHLEETPEAVLDAVLTALRGAAGGEALSPVHAVAHRWRYARVDRPVGEPFLAGCRGRVIACGDWCIGARAEAAFDSGRLAAEFLVRERLAGEAEAAYMRG</sequence>
<dbReference type="SUPFAM" id="SSF51905">
    <property type="entry name" value="FAD/NAD(P)-binding domain"/>
    <property type="match status" value="1"/>
</dbReference>
<accession>A0A4R0P401</accession>
<dbReference type="InterPro" id="IPR006311">
    <property type="entry name" value="TAT_signal"/>
</dbReference>
<evidence type="ECO:0000313" key="2">
    <source>
        <dbReference type="EMBL" id="TCD11356.1"/>
    </source>
</evidence>
<dbReference type="PROSITE" id="PS51318">
    <property type="entry name" value="TAT"/>
    <property type="match status" value="1"/>
</dbReference>
<gene>
    <name evidence="2" type="ORF">E0D97_16745</name>
</gene>
<evidence type="ECO:0000313" key="3">
    <source>
        <dbReference type="Proteomes" id="UP000291301"/>
    </source>
</evidence>
<dbReference type="InterPro" id="IPR036188">
    <property type="entry name" value="FAD/NAD-bd_sf"/>
</dbReference>
<dbReference type="PANTHER" id="PTHR16128">
    <property type="entry name" value="FAD/NAD(P)-BINDING OXIDOREDUCTASE FAMILY PROTEIN"/>
    <property type="match status" value="1"/>
</dbReference>
<organism evidence="2 3">
    <name type="scientific">Oricola cellulosilytica</name>
    <dbReference type="NCBI Taxonomy" id="1429082"/>
    <lineage>
        <taxon>Bacteria</taxon>
        <taxon>Pseudomonadati</taxon>
        <taxon>Pseudomonadota</taxon>
        <taxon>Alphaproteobacteria</taxon>
        <taxon>Hyphomicrobiales</taxon>
        <taxon>Ahrensiaceae</taxon>
        <taxon>Oricola</taxon>
    </lineage>
</organism>
<name>A0A4R0P401_9HYPH</name>
<dbReference type="Pfam" id="PF13450">
    <property type="entry name" value="NAD_binding_8"/>
    <property type="match status" value="1"/>
</dbReference>
<dbReference type="Proteomes" id="UP000291301">
    <property type="component" value="Unassembled WGS sequence"/>
</dbReference>